<name>A0A369QNT6_9BACT</name>
<dbReference type="GO" id="GO:0016811">
    <property type="term" value="F:hydrolase activity, acting on carbon-nitrogen (but not peptide) bonds, in linear amides"/>
    <property type="evidence" value="ECO:0007669"/>
    <property type="project" value="TreeGrafter"/>
</dbReference>
<dbReference type="SUPFAM" id="SSF102215">
    <property type="entry name" value="Creatininase"/>
    <property type="match status" value="1"/>
</dbReference>
<dbReference type="InterPro" id="IPR003785">
    <property type="entry name" value="Creatininase/forma_Hydrolase"/>
</dbReference>
<dbReference type="GO" id="GO:0046872">
    <property type="term" value="F:metal ion binding"/>
    <property type="evidence" value="ECO:0007669"/>
    <property type="project" value="UniProtKB-KW"/>
</dbReference>
<dbReference type="OrthoDB" id="9801445at2"/>
<keyword evidence="2" id="KW-0479">Metal-binding</keyword>
<evidence type="ECO:0000256" key="3">
    <source>
        <dbReference type="ARBA" id="ARBA00022801"/>
    </source>
</evidence>
<dbReference type="Gene3D" id="3.40.50.10310">
    <property type="entry name" value="Creatininase"/>
    <property type="match status" value="1"/>
</dbReference>
<evidence type="ECO:0000313" key="7">
    <source>
        <dbReference type="Proteomes" id="UP000253919"/>
    </source>
</evidence>
<accession>A0A369QNT6</accession>
<dbReference type="PANTHER" id="PTHR35005">
    <property type="entry name" value="3-DEHYDRO-SCYLLO-INOSOSE HYDROLASE"/>
    <property type="match status" value="1"/>
</dbReference>
<dbReference type="EMBL" id="QASA01000001">
    <property type="protein sequence ID" value="RDC64936.1"/>
    <property type="molecule type" value="Genomic_DNA"/>
</dbReference>
<sequence>MMPPRPYILSETNWKTVKENRYKIAVLPWGATEAHNYHLPYATDTILAEHVAAEAARLAWEQEAKVMVLPAMAFGVNTGQLDIAFTINLNPATQALVLRDIVDSLSGQNIKKLVILNAHGGNDFRQMIRELQGTCPDMFVSTVNWWRTAKDTDFFEEPGDHAGELETSAVMHIAPDLVLPLSEAGLGKSNKIKLKAHQEGWAWTPRAWTKATNDTGVGNPARSTPEKGERFLAATAANIARYLVELAHADLNNLYEQNQSI</sequence>
<dbReference type="GO" id="GO:0047789">
    <property type="term" value="F:creatininase activity"/>
    <property type="evidence" value="ECO:0007669"/>
    <property type="project" value="UniProtKB-EC"/>
</dbReference>
<protein>
    <submittedName>
        <fullName evidence="6">Creatininase</fullName>
        <ecNumber evidence="6">3.5.2.10</ecNumber>
    </submittedName>
</protein>
<dbReference type="Proteomes" id="UP000253919">
    <property type="component" value="Unassembled WGS sequence"/>
</dbReference>
<evidence type="ECO:0000256" key="5">
    <source>
        <dbReference type="ARBA" id="ARBA00024029"/>
    </source>
</evidence>
<keyword evidence="4" id="KW-0862">Zinc</keyword>
<keyword evidence="7" id="KW-1185">Reference proteome</keyword>
<reference evidence="6 7" key="1">
    <citation type="submission" date="2018-04" db="EMBL/GenBank/DDBJ databases">
        <title>Adhaeribacter sp. HMF7616 genome sequencing and assembly.</title>
        <authorList>
            <person name="Kang H."/>
            <person name="Kang J."/>
            <person name="Cha I."/>
            <person name="Kim H."/>
            <person name="Joh K."/>
        </authorList>
    </citation>
    <scope>NUCLEOTIDE SEQUENCE [LARGE SCALE GENOMIC DNA]</scope>
    <source>
        <strain evidence="6 7">HMF7616</strain>
    </source>
</reference>
<dbReference type="InterPro" id="IPR024087">
    <property type="entry name" value="Creatininase-like_sf"/>
</dbReference>
<evidence type="ECO:0000256" key="1">
    <source>
        <dbReference type="ARBA" id="ARBA00001947"/>
    </source>
</evidence>
<dbReference type="RefSeq" id="WP_115374018.1">
    <property type="nucleotide sequence ID" value="NZ_QASA01000001.1"/>
</dbReference>
<keyword evidence="3 6" id="KW-0378">Hydrolase</keyword>
<comment type="similarity">
    <text evidence="5">Belongs to the creatininase superfamily.</text>
</comment>
<evidence type="ECO:0000256" key="4">
    <source>
        <dbReference type="ARBA" id="ARBA00022833"/>
    </source>
</evidence>
<evidence type="ECO:0000313" key="6">
    <source>
        <dbReference type="EMBL" id="RDC64936.1"/>
    </source>
</evidence>
<dbReference type="EC" id="3.5.2.10" evidence="6"/>
<comment type="cofactor">
    <cofactor evidence="1">
        <name>Zn(2+)</name>
        <dbReference type="ChEBI" id="CHEBI:29105"/>
    </cofactor>
</comment>
<dbReference type="GO" id="GO:0009231">
    <property type="term" value="P:riboflavin biosynthetic process"/>
    <property type="evidence" value="ECO:0007669"/>
    <property type="project" value="TreeGrafter"/>
</dbReference>
<organism evidence="6 7">
    <name type="scientific">Adhaeribacter pallidiroseus</name>
    <dbReference type="NCBI Taxonomy" id="2072847"/>
    <lineage>
        <taxon>Bacteria</taxon>
        <taxon>Pseudomonadati</taxon>
        <taxon>Bacteroidota</taxon>
        <taxon>Cytophagia</taxon>
        <taxon>Cytophagales</taxon>
        <taxon>Hymenobacteraceae</taxon>
        <taxon>Adhaeribacter</taxon>
    </lineage>
</organism>
<proteinExistence type="inferred from homology"/>
<dbReference type="PANTHER" id="PTHR35005:SF1">
    <property type="entry name" value="2-AMINO-5-FORMYLAMINO-6-RIBOSYLAMINOPYRIMIDIN-4(3H)-ONE 5'-MONOPHOSPHATE DEFORMYLASE"/>
    <property type="match status" value="1"/>
</dbReference>
<dbReference type="Pfam" id="PF02633">
    <property type="entry name" value="Creatininase"/>
    <property type="match status" value="1"/>
</dbReference>
<evidence type="ECO:0000256" key="2">
    <source>
        <dbReference type="ARBA" id="ARBA00022723"/>
    </source>
</evidence>
<dbReference type="AlphaFoldDB" id="A0A369QNT6"/>
<gene>
    <name evidence="6" type="ORF">AHMF7616_03558</name>
</gene>
<comment type="caution">
    <text evidence="6">The sequence shown here is derived from an EMBL/GenBank/DDBJ whole genome shotgun (WGS) entry which is preliminary data.</text>
</comment>